<organism evidence="2 3">
    <name type="scientific">Sporolactobacillus inulinus</name>
    <dbReference type="NCBI Taxonomy" id="2078"/>
    <lineage>
        <taxon>Bacteria</taxon>
        <taxon>Bacillati</taxon>
        <taxon>Bacillota</taxon>
        <taxon>Bacilli</taxon>
        <taxon>Bacillales</taxon>
        <taxon>Sporolactobacillaceae</taxon>
        <taxon>Sporolactobacillus</taxon>
    </lineage>
</organism>
<dbReference type="EMBL" id="BEXB01000010">
    <property type="protein sequence ID" value="GAY76030.1"/>
    <property type="molecule type" value="Genomic_DNA"/>
</dbReference>
<evidence type="ECO:0000256" key="1">
    <source>
        <dbReference type="SAM" id="SignalP"/>
    </source>
</evidence>
<dbReference type="EC" id="6.3.5.6" evidence="2"/>
<dbReference type="GO" id="GO:0050566">
    <property type="term" value="F:asparaginyl-tRNA synthase (glutamine-hydrolyzing) activity"/>
    <property type="evidence" value="ECO:0007669"/>
    <property type="project" value="UniProtKB-EC"/>
</dbReference>
<protein>
    <submittedName>
        <fullName evidence="2">Aspartyl-tRNA(Asn) amidotransferase subunit A</fullName>
        <ecNumber evidence="2">6.3.5.6</ecNumber>
    </submittedName>
</protein>
<reference evidence="2 3" key="1">
    <citation type="submission" date="2017-11" db="EMBL/GenBank/DDBJ databases">
        <title>Draft Genome Sequence of Sporolactobacillus inulinus NBRC 111894 Isolated from Koso, a Japanese Sugar-Vegetable Fermented Beverage.</title>
        <authorList>
            <person name="Chiou T.Y."/>
            <person name="Oshima K."/>
            <person name="Suda W."/>
            <person name="Hattori M."/>
            <person name="Takahashi T."/>
        </authorList>
    </citation>
    <scope>NUCLEOTIDE SEQUENCE [LARGE SCALE GENOMIC DNA]</scope>
    <source>
        <strain evidence="2 3">NBRC111894</strain>
    </source>
</reference>
<dbReference type="AlphaFoldDB" id="A0A4Y1ZAG2"/>
<evidence type="ECO:0000313" key="3">
    <source>
        <dbReference type="Proteomes" id="UP000319716"/>
    </source>
</evidence>
<dbReference type="SUPFAM" id="SSF75304">
    <property type="entry name" value="Amidase signature (AS) enzymes"/>
    <property type="match status" value="1"/>
</dbReference>
<keyword evidence="1" id="KW-0732">Signal</keyword>
<keyword evidence="2" id="KW-0436">Ligase</keyword>
<feature type="signal peptide" evidence="1">
    <location>
        <begin position="1"/>
        <end position="19"/>
    </location>
</feature>
<name>A0A4Y1ZAG2_9BACL</name>
<accession>A0A4Y1ZAG2</accession>
<dbReference type="Proteomes" id="UP000319716">
    <property type="component" value="Unassembled WGS sequence"/>
</dbReference>
<evidence type="ECO:0000313" key="2">
    <source>
        <dbReference type="EMBL" id="GAY76030.1"/>
    </source>
</evidence>
<keyword evidence="2" id="KW-0808">Transferase</keyword>
<dbReference type="GO" id="GO:0016740">
    <property type="term" value="F:transferase activity"/>
    <property type="evidence" value="ECO:0007669"/>
    <property type="project" value="UniProtKB-KW"/>
</dbReference>
<dbReference type="Gene3D" id="3.90.1300.10">
    <property type="entry name" value="Amidase signature (AS) domain"/>
    <property type="match status" value="1"/>
</dbReference>
<dbReference type="InterPro" id="IPR036928">
    <property type="entry name" value="AS_sf"/>
</dbReference>
<comment type="caution">
    <text evidence="2">The sequence shown here is derived from an EMBL/GenBank/DDBJ whole genome shotgun (WGS) entry which is preliminary data.</text>
</comment>
<gene>
    <name evidence="2" type="ORF">NBRC111894_1584</name>
</gene>
<sequence length="78" mass="8731">MSKKRTFAFAAALTGAAAAAVTAGVYLRQEAAKRKPFEIEEMTISRMQKALKIGQVTSKELVQIYLDRIERFDKDGQH</sequence>
<proteinExistence type="predicted"/>
<feature type="chain" id="PRO_5039181976" evidence="1">
    <location>
        <begin position="20"/>
        <end position="78"/>
    </location>
</feature>